<accession>A0A319DX22</accession>
<protein>
    <submittedName>
        <fullName evidence="1">Uncharacterized protein</fullName>
    </submittedName>
</protein>
<name>A0A319DX22_ASPSB</name>
<reference evidence="1 2" key="1">
    <citation type="submission" date="2018-02" db="EMBL/GenBank/DDBJ databases">
        <title>The genomes of Aspergillus section Nigri reveals drivers in fungal speciation.</title>
        <authorList>
            <consortium name="DOE Joint Genome Institute"/>
            <person name="Vesth T.C."/>
            <person name="Nybo J."/>
            <person name="Theobald S."/>
            <person name="Brandl J."/>
            <person name="Frisvad J.C."/>
            <person name="Nielsen K.F."/>
            <person name="Lyhne E.K."/>
            <person name="Kogle M.E."/>
            <person name="Kuo A."/>
            <person name="Riley R."/>
            <person name="Clum A."/>
            <person name="Nolan M."/>
            <person name="Lipzen A."/>
            <person name="Salamov A."/>
            <person name="Henrissat B."/>
            <person name="Wiebenga A."/>
            <person name="De vries R.P."/>
            <person name="Grigoriev I.V."/>
            <person name="Mortensen U.H."/>
            <person name="Andersen M.R."/>
            <person name="Baker S.E."/>
        </authorList>
    </citation>
    <scope>NUCLEOTIDE SEQUENCE [LARGE SCALE GENOMIC DNA]</scope>
    <source>
        <strain evidence="1 2">CBS 121057</strain>
    </source>
</reference>
<dbReference type="Proteomes" id="UP000248423">
    <property type="component" value="Unassembled WGS sequence"/>
</dbReference>
<organism evidence="1 2">
    <name type="scientific">Aspergillus sclerotiicarbonarius (strain CBS 121057 / IBT 28362)</name>
    <dbReference type="NCBI Taxonomy" id="1448318"/>
    <lineage>
        <taxon>Eukaryota</taxon>
        <taxon>Fungi</taxon>
        <taxon>Dikarya</taxon>
        <taxon>Ascomycota</taxon>
        <taxon>Pezizomycotina</taxon>
        <taxon>Eurotiomycetes</taxon>
        <taxon>Eurotiomycetidae</taxon>
        <taxon>Eurotiales</taxon>
        <taxon>Aspergillaceae</taxon>
        <taxon>Aspergillus</taxon>
        <taxon>Aspergillus subgen. Circumdati</taxon>
    </lineage>
</organism>
<dbReference type="VEuPathDB" id="FungiDB:BO78DRAFT_224910"/>
<proteinExistence type="predicted"/>
<keyword evidence="2" id="KW-1185">Reference proteome</keyword>
<evidence type="ECO:0000313" key="2">
    <source>
        <dbReference type="Proteomes" id="UP000248423"/>
    </source>
</evidence>
<evidence type="ECO:0000313" key="1">
    <source>
        <dbReference type="EMBL" id="PYI02337.1"/>
    </source>
</evidence>
<dbReference type="EMBL" id="KZ826397">
    <property type="protein sequence ID" value="PYI02337.1"/>
    <property type="molecule type" value="Genomic_DNA"/>
</dbReference>
<sequence>MPYISPAVILATPGSSQPYFTTTAIAPSRRVPCRQGPSRPSDRVLPACLLACLLAYRPTASAGEPSTYALRSKSYAIHPSVCLG</sequence>
<gene>
    <name evidence="1" type="ORF">BO78DRAFT_224910</name>
</gene>
<dbReference type="AlphaFoldDB" id="A0A319DX22"/>